<keyword evidence="3" id="KW-0175">Coiled coil</keyword>
<dbReference type="Proteomes" id="UP000887565">
    <property type="component" value="Unplaced"/>
</dbReference>
<dbReference type="Pfam" id="PF09282">
    <property type="entry name" value="Mago-bind"/>
    <property type="match status" value="1"/>
</dbReference>
<feature type="compositionally biased region" description="Basic and acidic residues" evidence="4">
    <location>
        <begin position="47"/>
        <end position="63"/>
    </location>
</feature>
<dbReference type="InterPro" id="IPR015362">
    <property type="entry name" value="WIBG_mago-bd"/>
</dbReference>
<feature type="compositionally biased region" description="Polar residues" evidence="4">
    <location>
        <begin position="85"/>
        <end position="97"/>
    </location>
</feature>
<protein>
    <recommendedName>
        <fullName evidence="2">Partner of Y14 and mago</fullName>
    </recommendedName>
</protein>
<dbReference type="AlphaFoldDB" id="A0A915IP50"/>
<reference evidence="7" key="1">
    <citation type="submission" date="2022-11" db="UniProtKB">
        <authorList>
            <consortium name="WormBaseParasite"/>
        </authorList>
    </citation>
    <scope>IDENTIFICATION</scope>
</reference>
<evidence type="ECO:0000313" key="7">
    <source>
        <dbReference type="WBParaSite" id="nRc.2.0.1.t15650-RA"/>
    </source>
</evidence>
<dbReference type="PANTHER" id="PTHR22959:SF0">
    <property type="entry name" value="PARTNER OF Y14 AND MAGO"/>
    <property type="match status" value="1"/>
</dbReference>
<keyword evidence="6" id="KW-1185">Reference proteome</keyword>
<dbReference type="OMA" id="ITPQDHF"/>
<evidence type="ECO:0000256" key="1">
    <source>
        <dbReference type="ARBA" id="ARBA00009394"/>
    </source>
</evidence>
<dbReference type="GO" id="GO:1903259">
    <property type="term" value="P:exon-exon junction complex disassembly"/>
    <property type="evidence" value="ECO:0007669"/>
    <property type="project" value="InterPro"/>
</dbReference>
<dbReference type="SMART" id="SM01273">
    <property type="entry name" value="Mago-bind"/>
    <property type="match status" value="1"/>
</dbReference>
<dbReference type="WBParaSite" id="nRc.2.0.1.t15650-RA">
    <property type="protein sequence ID" value="nRc.2.0.1.t15650-RA"/>
    <property type="gene ID" value="nRc.2.0.1.g15650"/>
</dbReference>
<dbReference type="SUPFAM" id="SSF101931">
    <property type="entry name" value="Pym (Within the bgcn gene intron protein, WIBG), N-terminal domain"/>
    <property type="match status" value="1"/>
</dbReference>
<evidence type="ECO:0000259" key="5">
    <source>
        <dbReference type="SMART" id="SM01273"/>
    </source>
</evidence>
<feature type="coiled-coil region" evidence="3">
    <location>
        <begin position="146"/>
        <end position="173"/>
    </location>
</feature>
<dbReference type="GO" id="GO:0035145">
    <property type="term" value="C:exon-exon junction complex"/>
    <property type="evidence" value="ECO:0007669"/>
    <property type="project" value="TreeGrafter"/>
</dbReference>
<name>A0A915IP50_ROMCU</name>
<comment type="similarity">
    <text evidence="1">Belongs to the pym family.</text>
</comment>
<accession>A0A915IP50</accession>
<evidence type="ECO:0000256" key="3">
    <source>
        <dbReference type="SAM" id="Coils"/>
    </source>
</evidence>
<dbReference type="InterPro" id="IPR039333">
    <property type="entry name" value="PYM1"/>
</dbReference>
<sequence>MRESSDPSGDQRVTGRDGQTYIPASRRPDGTWRKPIKVRAGYVPQEEVPRYESKGKQFSKDSASDYPVGLSPDFIKSVKEENAKSKSTSSRSDNNNSATFLEASKKFENLNLNDRQSSEKYKKVKNLTKKLKEIDELTAKLDRGDLKTLEKNQLEKIARRAELEKELRELEDDA</sequence>
<feature type="domain" description="WIBG Mago-binding" evidence="5">
    <location>
        <begin position="18"/>
        <end position="44"/>
    </location>
</feature>
<evidence type="ECO:0000256" key="4">
    <source>
        <dbReference type="SAM" id="MobiDB-lite"/>
    </source>
</evidence>
<dbReference type="PANTHER" id="PTHR22959">
    <property type="entry name" value="PYM PROTEIN"/>
    <property type="match status" value="1"/>
</dbReference>
<feature type="region of interest" description="Disordered" evidence="4">
    <location>
        <begin position="1"/>
        <end position="97"/>
    </location>
</feature>
<evidence type="ECO:0000313" key="6">
    <source>
        <dbReference type="Proteomes" id="UP000887565"/>
    </source>
</evidence>
<proteinExistence type="inferred from homology"/>
<evidence type="ECO:0000256" key="2">
    <source>
        <dbReference type="ARBA" id="ARBA00018898"/>
    </source>
</evidence>
<dbReference type="GO" id="GO:0003723">
    <property type="term" value="F:RNA binding"/>
    <property type="evidence" value="ECO:0007669"/>
    <property type="project" value="TreeGrafter"/>
</dbReference>
<dbReference type="GO" id="GO:0005737">
    <property type="term" value="C:cytoplasm"/>
    <property type="evidence" value="ECO:0007669"/>
    <property type="project" value="TreeGrafter"/>
</dbReference>
<dbReference type="InterPro" id="IPR036348">
    <property type="entry name" value="WIBG_N_sf"/>
</dbReference>
<organism evidence="6 7">
    <name type="scientific">Romanomermis culicivorax</name>
    <name type="common">Nematode worm</name>
    <dbReference type="NCBI Taxonomy" id="13658"/>
    <lineage>
        <taxon>Eukaryota</taxon>
        <taxon>Metazoa</taxon>
        <taxon>Ecdysozoa</taxon>
        <taxon>Nematoda</taxon>
        <taxon>Enoplea</taxon>
        <taxon>Dorylaimia</taxon>
        <taxon>Mermithida</taxon>
        <taxon>Mermithoidea</taxon>
        <taxon>Mermithidae</taxon>
        <taxon>Romanomermis</taxon>
    </lineage>
</organism>